<dbReference type="PANTHER" id="PTHR33406">
    <property type="entry name" value="MEMBRANE PROTEIN MJ1562-RELATED"/>
    <property type="match status" value="1"/>
</dbReference>
<protein>
    <submittedName>
        <fullName evidence="8">MMPL family transporter</fullName>
    </submittedName>
</protein>
<proteinExistence type="predicted"/>
<feature type="transmembrane region" description="Helical" evidence="6">
    <location>
        <begin position="650"/>
        <end position="673"/>
    </location>
</feature>
<dbReference type="InterPro" id="IPR000731">
    <property type="entry name" value="SSD"/>
</dbReference>
<comment type="caution">
    <text evidence="8">The sequence shown here is derived from an EMBL/GenBank/DDBJ whole genome shotgun (WGS) entry which is preliminary data.</text>
</comment>
<feature type="transmembrane region" description="Helical" evidence="6">
    <location>
        <begin position="200"/>
        <end position="220"/>
    </location>
</feature>
<dbReference type="EMBL" id="VULX01000003">
    <property type="protein sequence ID" value="MSR90615.1"/>
    <property type="molecule type" value="Genomic_DNA"/>
</dbReference>
<keyword evidence="5 6" id="KW-0472">Membrane</keyword>
<gene>
    <name evidence="8" type="ORF">FYJ33_04095</name>
</gene>
<evidence type="ECO:0000259" key="7">
    <source>
        <dbReference type="PROSITE" id="PS50156"/>
    </source>
</evidence>
<evidence type="ECO:0000256" key="2">
    <source>
        <dbReference type="ARBA" id="ARBA00022475"/>
    </source>
</evidence>
<keyword evidence="3 6" id="KW-0812">Transmembrane</keyword>
<dbReference type="Pfam" id="PF03176">
    <property type="entry name" value="MMPL"/>
    <property type="match status" value="2"/>
</dbReference>
<dbReference type="SUPFAM" id="SSF82866">
    <property type="entry name" value="Multidrug efflux transporter AcrB transmembrane domain"/>
    <property type="match status" value="2"/>
</dbReference>
<dbReference type="InterPro" id="IPR004869">
    <property type="entry name" value="MMPL_dom"/>
</dbReference>
<comment type="subcellular location">
    <subcellularLocation>
        <location evidence="1">Cell membrane</location>
        <topology evidence="1">Multi-pass membrane protein</topology>
    </subcellularLocation>
</comment>
<evidence type="ECO:0000256" key="6">
    <source>
        <dbReference type="SAM" id="Phobius"/>
    </source>
</evidence>
<keyword evidence="2" id="KW-1003">Cell membrane</keyword>
<name>A0A7X2T0X4_9CLOT</name>
<feature type="transmembrane region" description="Helical" evidence="6">
    <location>
        <begin position="267"/>
        <end position="288"/>
    </location>
</feature>
<dbReference type="RefSeq" id="WP_154530497.1">
    <property type="nucleotide sequence ID" value="NZ_VULX01000003.1"/>
</dbReference>
<evidence type="ECO:0000313" key="9">
    <source>
        <dbReference type="Proteomes" id="UP000460287"/>
    </source>
</evidence>
<reference evidence="8 9" key="1">
    <citation type="submission" date="2019-08" db="EMBL/GenBank/DDBJ databases">
        <title>In-depth cultivation of the pig gut microbiome towards novel bacterial diversity and tailored functional studies.</title>
        <authorList>
            <person name="Wylensek D."/>
            <person name="Hitch T.C.A."/>
            <person name="Clavel T."/>
        </authorList>
    </citation>
    <scope>NUCLEOTIDE SEQUENCE [LARGE SCALE GENOMIC DNA]</scope>
    <source>
        <strain evidence="8 9">WCA-383-APC-5B</strain>
    </source>
</reference>
<sequence>MRKFGKFISNHYMLVVIIGLLLLIPSVFGYFNTRINYDILGYLPKNLDSTKGEKILDKTYSDASMALIVVNGMESKDIVTMKDKMKKVNGVEDVLWLDDALDISIPKEMLPDYVKKQMYNGNSTLMVVKLKESSASETTQHSIDGLRDVMGKQCYLSGMSAILKDTKDLADKEAPFYIILAVVFSLVVLILSMESTLVPIIFLVCIGIGILYNMGTNIFLGEISYITKALAAVLQLGVTMDYSIFLMHRYDEKIKEYEDKRDAMAEAISATMLSISGSSLTTIAGFLALCTMDLTLGKDIGIVMAKGVIIGVICAVTVLPAFILAFDKPIHRSTHKTIIPNFAKVSRIVTKHYKAFIAVFVIAFIPAVFGERNASVYYNLDESLPKSMASIVGLNKLKDNFNMMTTHFVLIDKTVDNYKVNDMTKQIEKLSGVESVLSYEKFIGPLIPDEFIPDKVKDIFKQGNYNLLLVNSSYKSAQTSENEQIDKITKIVKSYDQGAMVTGEGPLTKDLITIADSDFKKVSVTSILVIFIIIMFVFKSVSIPIILVGAIELAIEINMGIPYYTGSIIPFISSIVIGTIQLGATVDYAILLTSRFNEELNNGSNKKDAIRIALEESAKSITTSGLTFFAATAGVAMISDMALIRSLCLLIARGALISMAVIIFILPSLLYVFEGVIAKTSLHWRKNKNLGVNVNKGIIA</sequence>
<feature type="transmembrane region" description="Helical" evidence="6">
    <location>
        <begin position="300"/>
        <end position="326"/>
    </location>
</feature>
<keyword evidence="9" id="KW-1185">Reference proteome</keyword>
<feature type="domain" description="SSD" evidence="7">
    <location>
        <begin position="553"/>
        <end position="672"/>
    </location>
</feature>
<evidence type="ECO:0000313" key="8">
    <source>
        <dbReference type="EMBL" id="MSR90615.1"/>
    </source>
</evidence>
<feature type="transmembrane region" description="Helical" evidence="6">
    <location>
        <begin position="353"/>
        <end position="370"/>
    </location>
</feature>
<dbReference type="PANTHER" id="PTHR33406:SF13">
    <property type="entry name" value="MEMBRANE PROTEIN YDFJ"/>
    <property type="match status" value="1"/>
</dbReference>
<dbReference type="Gene3D" id="1.20.1640.10">
    <property type="entry name" value="Multidrug efflux transporter AcrB transmembrane domain"/>
    <property type="match status" value="2"/>
</dbReference>
<dbReference type="Proteomes" id="UP000460287">
    <property type="component" value="Unassembled WGS sequence"/>
</dbReference>
<feature type="transmembrane region" description="Helical" evidence="6">
    <location>
        <begin position="174"/>
        <end position="193"/>
    </location>
</feature>
<dbReference type="GO" id="GO:0005886">
    <property type="term" value="C:plasma membrane"/>
    <property type="evidence" value="ECO:0007669"/>
    <property type="project" value="UniProtKB-SubCell"/>
</dbReference>
<evidence type="ECO:0000256" key="4">
    <source>
        <dbReference type="ARBA" id="ARBA00022989"/>
    </source>
</evidence>
<evidence type="ECO:0000256" key="3">
    <source>
        <dbReference type="ARBA" id="ARBA00022692"/>
    </source>
</evidence>
<organism evidence="8 9">
    <name type="scientific">Inconstantimicrobium porci</name>
    <dbReference type="NCBI Taxonomy" id="2652291"/>
    <lineage>
        <taxon>Bacteria</taxon>
        <taxon>Bacillati</taxon>
        <taxon>Bacillota</taxon>
        <taxon>Clostridia</taxon>
        <taxon>Eubacteriales</taxon>
        <taxon>Clostridiaceae</taxon>
        <taxon>Inconstantimicrobium</taxon>
    </lineage>
</organism>
<feature type="transmembrane region" description="Helical" evidence="6">
    <location>
        <begin position="621"/>
        <end position="638"/>
    </location>
</feature>
<dbReference type="InterPro" id="IPR050545">
    <property type="entry name" value="Mycobact_MmpL"/>
</dbReference>
<dbReference type="PROSITE" id="PS50156">
    <property type="entry name" value="SSD"/>
    <property type="match status" value="1"/>
</dbReference>
<evidence type="ECO:0000256" key="1">
    <source>
        <dbReference type="ARBA" id="ARBA00004651"/>
    </source>
</evidence>
<feature type="transmembrane region" description="Helical" evidence="6">
    <location>
        <begin position="226"/>
        <end position="246"/>
    </location>
</feature>
<evidence type="ECO:0000256" key="5">
    <source>
        <dbReference type="ARBA" id="ARBA00023136"/>
    </source>
</evidence>
<keyword evidence="4 6" id="KW-1133">Transmembrane helix</keyword>
<feature type="transmembrane region" description="Helical" evidence="6">
    <location>
        <begin position="563"/>
        <end position="584"/>
    </location>
</feature>
<dbReference type="AlphaFoldDB" id="A0A7X2T0X4"/>
<feature type="transmembrane region" description="Helical" evidence="6">
    <location>
        <begin position="527"/>
        <end position="551"/>
    </location>
</feature>
<accession>A0A7X2T0X4</accession>